<protein>
    <submittedName>
        <fullName evidence="10">Carbohydrate ABC transporter permease</fullName>
    </submittedName>
</protein>
<feature type="transmembrane region" description="Helical" evidence="7">
    <location>
        <begin position="122"/>
        <end position="143"/>
    </location>
</feature>
<evidence type="ECO:0000256" key="8">
    <source>
        <dbReference type="SAM" id="MobiDB-lite"/>
    </source>
</evidence>
<feature type="transmembrane region" description="Helical" evidence="7">
    <location>
        <begin position="170"/>
        <end position="194"/>
    </location>
</feature>
<comment type="caution">
    <text evidence="10">The sequence shown here is derived from an EMBL/GenBank/DDBJ whole genome shotgun (WGS) entry which is preliminary data.</text>
</comment>
<feature type="transmembrane region" description="Helical" evidence="7">
    <location>
        <begin position="215"/>
        <end position="234"/>
    </location>
</feature>
<accession>A0ABW2F4Q4</accession>
<evidence type="ECO:0000256" key="5">
    <source>
        <dbReference type="ARBA" id="ARBA00022989"/>
    </source>
</evidence>
<evidence type="ECO:0000256" key="2">
    <source>
        <dbReference type="ARBA" id="ARBA00022448"/>
    </source>
</evidence>
<proteinExistence type="inferred from homology"/>
<dbReference type="SUPFAM" id="SSF161098">
    <property type="entry name" value="MetI-like"/>
    <property type="match status" value="1"/>
</dbReference>
<keyword evidence="4 7" id="KW-0812">Transmembrane</keyword>
<dbReference type="InterPro" id="IPR035906">
    <property type="entry name" value="MetI-like_sf"/>
</dbReference>
<evidence type="ECO:0000313" key="10">
    <source>
        <dbReference type="EMBL" id="MFC7148188.1"/>
    </source>
</evidence>
<gene>
    <name evidence="10" type="ORF">ACFQMJ_06515</name>
</gene>
<dbReference type="RefSeq" id="WP_378048817.1">
    <property type="nucleotide sequence ID" value="NZ_JBHMDN010000018.1"/>
</dbReference>
<evidence type="ECO:0000256" key="3">
    <source>
        <dbReference type="ARBA" id="ARBA00022475"/>
    </source>
</evidence>
<feature type="transmembrane region" description="Helical" evidence="7">
    <location>
        <begin position="25"/>
        <end position="47"/>
    </location>
</feature>
<evidence type="ECO:0000256" key="1">
    <source>
        <dbReference type="ARBA" id="ARBA00004651"/>
    </source>
</evidence>
<keyword evidence="6 7" id="KW-0472">Membrane</keyword>
<dbReference type="Proteomes" id="UP001596378">
    <property type="component" value="Unassembled WGS sequence"/>
</dbReference>
<evidence type="ECO:0000256" key="4">
    <source>
        <dbReference type="ARBA" id="ARBA00022692"/>
    </source>
</evidence>
<feature type="region of interest" description="Disordered" evidence="8">
    <location>
        <begin position="1"/>
        <end position="20"/>
    </location>
</feature>
<sequence length="311" mass="35305">MKTAAVSVKPLPASSARPRRPKGSWVGFLYIAPWLLGFLLFELYPFLSSFAYSFTDLNMFKSPNFVGLDNYRKMFADDDLFFQALKVTLIYVLIAVPAKLIFALLVAMLLNRKLRGIHFFRTVYYLPSIMGGSVAIALLWRYLFSSEGMVNTFLQALYLPKFDWLGSPGLALYTISLLTVWQFGSSMVLFLAGLKQIPAELYEAGQIDGASRVRMFFRITLPMLTPIVFFNVIMQMVNAFQDFTAAMVITNGGPLKSTYLYGLMIYQNGFQFFKMGYASAQSWVLFAIIMLVTLLIFKSSSRWVYYGDGEK</sequence>
<dbReference type="PANTHER" id="PTHR30193">
    <property type="entry name" value="ABC TRANSPORTER PERMEASE PROTEIN"/>
    <property type="match status" value="1"/>
</dbReference>
<keyword evidence="11" id="KW-1185">Reference proteome</keyword>
<comment type="similarity">
    <text evidence="7">Belongs to the binding-protein-dependent transport system permease family.</text>
</comment>
<dbReference type="CDD" id="cd06261">
    <property type="entry name" value="TM_PBP2"/>
    <property type="match status" value="1"/>
</dbReference>
<evidence type="ECO:0000313" key="11">
    <source>
        <dbReference type="Proteomes" id="UP001596378"/>
    </source>
</evidence>
<keyword evidence="5 7" id="KW-1133">Transmembrane helix</keyword>
<dbReference type="Pfam" id="PF00528">
    <property type="entry name" value="BPD_transp_1"/>
    <property type="match status" value="1"/>
</dbReference>
<evidence type="ECO:0000256" key="7">
    <source>
        <dbReference type="RuleBase" id="RU363032"/>
    </source>
</evidence>
<name>A0ABW2F4Q4_9BACL</name>
<evidence type="ECO:0000256" key="6">
    <source>
        <dbReference type="ARBA" id="ARBA00023136"/>
    </source>
</evidence>
<dbReference type="InterPro" id="IPR000515">
    <property type="entry name" value="MetI-like"/>
</dbReference>
<reference evidence="11" key="1">
    <citation type="journal article" date="2019" name="Int. J. Syst. Evol. Microbiol.">
        <title>The Global Catalogue of Microorganisms (GCM) 10K type strain sequencing project: providing services to taxonomists for standard genome sequencing and annotation.</title>
        <authorList>
            <consortium name="The Broad Institute Genomics Platform"/>
            <consortium name="The Broad Institute Genome Sequencing Center for Infectious Disease"/>
            <person name="Wu L."/>
            <person name="Ma J."/>
        </authorList>
    </citation>
    <scope>NUCLEOTIDE SEQUENCE [LARGE SCALE GENOMIC DNA]</scope>
    <source>
        <strain evidence="11">KCTC 12907</strain>
    </source>
</reference>
<dbReference type="PANTHER" id="PTHR30193:SF1">
    <property type="entry name" value="ABC TRANSPORTER PERMEASE PROTEIN YESP-RELATED"/>
    <property type="match status" value="1"/>
</dbReference>
<feature type="transmembrane region" description="Helical" evidence="7">
    <location>
        <begin position="89"/>
        <end position="110"/>
    </location>
</feature>
<comment type="subcellular location">
    <subcellularLocation>
        <location evidence="1 7">Cell membrane</location>
        <topology evidence="1 7">Multi-pass membrane protein</topology>
    </subcellularLocation>
</comment>
<evidence type="ECO:0000259" key="9">
    <source>
        <dbReference type="PROSITE" id="PS50928"/>
    </source>
</evidence>
<keyword evidence="3" id="KW-1003">Cell membrane</keyword>
<dbReference type="EMBL" id="JBHTAI010000003">
    <property type="protein sequence ID" value="MFC7148188.1"/>
    <property type="molecule type" value="Genomic_DNA"/>
</dbReference>
<dbReference type="Gene3D" id="1.10.3720.10">
    <property type="entry name" value="MetI-like"/>
    <property type="match status" value="1"/>
</dbReference>
<feature type="domain" description="ABC transmembrane type-1" evidence="9">
    <location>
        <begin position="85"/>
        <end position="296"/>
    </location>
</feature>
<organism evidence="10 11">
    <name type="scientific">Cohnella cellulosilytica</name>
    <dbReference type="NCBI Taxonomy" id="986710"/>
    <lineage>
        <taxon>Bacteria</taxon>
        <taxon>Bacillati</taxon>
        <taxon>Bacillota</taxon>
        <taxon>Bacilli</taxon>
        <taxon>Bacillales</taxon>
        <taxon>Paenibacillaceae</taxon>
        <taxon>Cohnella</taxon>
    </lineage>
</organism>
<dbReference type="PROSITE" id="PS50928">
    <property type="entry name" value="ABC_TM1"/>
    <property type="match status" value="1"/>
</dbReference>
<dbReference type="InterPro" id="IPR051393">
    <property type="entry name" value="ABC_transporter_permease"/>
</dbReference>
<feature type="transmembrane region" description="Helical" evidence="7">
    <location>
        <begin position="280"/>
        <end position="297"/>
    </location>
</feature>
<keyword evidence="2 7" id="KW-0813">Transport</keyword>